<protein>
    <recommendedName>
        <fullName evidence="3">Endolytic peptidoglycan transglycosylase RlpA</fullName>
        <ecNumber evidence="3">4.2.2.-</ecNumber>
    </recommendedName>
</protein>
<evidence type="ECO:0000256" key="1">
    <source>
        <dbReference type="ARBA" id="ARBA00023239"/>
    </source>
</evidence>
<evidence type="ECO:0000256" key="2">
    <source>
        <dbReference type="ARBA" id="ARBA00023316"/>
    </source>
</evidence>
<dbReference type="EMBL" id="BAABDS010000035">
    <property type="protein sequence ID" value="GAA3713757.1"/>
    <property type="molecule type" value="Genomic_DNA"/>
</dbReference>
<dbReference type="InterPro" id="IPR036908">
    <property type="entry name" value="RlpA-like_sf"/>
</dbReference>
<organism evidence="6 7">
    <name type="scientific">Oceanisphaera sediminis</name>
    <dbReference type="NCBI Taxonomy" id="981381"/>
    <lineage>
        <taxon>Bacteria</taxon>
        <taxon>Pseudomonadati</taxon>
        <taxon>Pseudomonadota</taxon>
        <taxon>Gammaproteobacteria</taxon>
        <taxon>Aeromonadales</taxon>
        <taxon>Aeromonadaceae</taxon>
        <taxon>Oceanisphaera</taxon>
    </lineage>
</organism>
<comment type="similarity">
    <text evidence="3 4">Belongs to the RlpA family.</text>
</comment>
<evidence type="ECO:0000259" key="5">
    <source>
        <dbReference type="Pfam" id="PF03330"/>
    </source>
</evidence>
<dbReference type="CDD" id="cd22268">
    <property type="entry name" value="DPBB_RlpA-like"/>
    <property type="match status" value="1"/>
</dbReference>
<dbReference type="SUPFAM" id="SSF50685">
    <property type="entry name" value="Barwin-like endoglucanases"/>
    <property type="match status" value="1"/>
</dbReference>
<evidence type="ECO:0000256" key="4">
    <source>
        <dbReference type="RuleBase" id="RU003495"/>
    </source>
</evidence>
<comment type="function">
    <text evidence="3">Lytic transglycosylase with a strong preference for naked glycan strands that lack stem peptides.</text>
</comment>
<evidence type="ECO:0000313" key="6">
    <source>
        <dbReference type="EMBL" id="GAA3713757.1"/>
    </source>
</evidence>
<dbReference type="EC" id="4.2.2.-" evidence="3"/>
<comment type="caution">
    <text evidence="6">The sequence shown here is derived from an EMBL/GenBank/DDBJ whole genome shotgun (WGS) entry which is preliminary data.</text>
</comment>
<dbReference type="InterPro" id="IPR009009">
    <property type="entry name" value="RlpA-like_DPBB"/>
</dbReference>
<name>A0ABP7E5U9_9GAMM</name>
<sequence>MASYYGARHHGRKTASGEPFNQHALTAAHRTLPFGARVRVTNLNNKKSVVVRINDRGPYAKGRIIDLSAQAARELNMIRAGVVPVRVERLE</sequence>
<dbReference type="NCBIfam" id="TIGR00413">
    <property type="entry name" value="rlpA"/>
    <property type="match status" value="1"/>
</dbReference>
<proteinExistence type="inferred from homology"/>
<dbReference type="InterPro" id="IPR034718">
    <property type="entry name" value="RlpA"/>
</dbReference>
<dbReference type="HAMAP" id="MF_02071">
    <property type="entry name" value="RlpA"/>
    <property type="match status" value="1"/>
</dbReference>
<evidence type="ECO:0000313" key="7">
    <source>
        <dbReference type="Proteomes" id="UP001501479"/>
    </source>
</evidence>
<accession>A0ABP7E5U9</accession>
<dbReference type="Pfam" id="PF03330">
    <property type="entry name" value="DPBB_1"/>
    <property type="match status" value="1"/>
</dbReference>
<dbReference type="PANTHER" id="PTHR34183:SF8">
    <property type="entry name" value="ENDOLYTIC PEPTIDOGLYCAN TRANSGLYCOSYLASE RLPA-RELATED"/>
    <property type="match status" value="1"/>
</dbReference>
<gene>
    <name evidence="3" type="primary">rlpA</name>
    <name evidence="6" type="ORF">GCM10022421_21310</name>
</gene>
<evidence type="ECO:0000256" key="3">
    <source>
        <dbReference type="HAMAP-Rule" id="MF_02071"/>
    </source>
</evidence>
<keyword evidence="2 3" id="KW-0961">Cell wall biogenesis/degradation</keyword>
<dbReference type="Proteomes" id="UP001501479">
    <property type="component" value="Unassembled WGS sequence"/>
</dbReference>
<feature type="domain" description="RlpA-like protein double-psi beta-barrel" evidence="5">
    <location>
        <begin position="2"/>
        <end position="87"/>
    </location>
</feature>
<dbReference type="InterPro" id="IPR012997">
    <property type="entry name" value="RplA"/>
</dbReference>
<dbReference type="PANTHER" id="PTHR34183">
    <property type="entry name" value="ENDOLYTIC PEPTIDOGLYCAN TRANSGLYCOSYLASE RLPA"/>
    <property type="match status" value="1"/>
</dbReference>
<dbReference type="Gene3D" id="2.40.40.10">
    <property type="entry name" value="RlpA-like domain"/>
    <property type="match status" value="1"/>
</dbReference>
<reference evidence="7" key="1">
    <citation type="journal article" date="2019" name="Int. J. Syst. Evol. Microbiol.">
        <title>The Global Catalogue of Microorganisms (GCM) 10K type strain sequencing project: providing services to taxonomists for standard genome sequencing and annotation.</title>
        <authorList>
            <consortium name="The Broad Institute Genomics Platform"/>
            <consortium name="The Broad Institute Genome Sequencing Center for Infectious Disease"/>
            <person name="Wu L."/>
            <person name="Ma J."/>
        </authorList>
    </citation>
    <scope>NUCLEOTIDE SEQUENCE [LARGE SCALE GENOMIC DNA]</scope>
    <source>
        <strain evidence="7">JCM 17329</strain>
    </source>
</reference>
<keyword evidence="7" id="KW-1185">Reference proteome</keyword>
<keyword evidence="1 3" id="KW-0456">Lyase</keyword>